<protein>
    <recommendedName>
        <fullName evidence="2">Peptide deformylase</fullName>
        <shortName evidence="2">PDF</shortName>
        <ecNumber evidence="2">3.5.1.88</ecNumber>
    </recommendedName>
    <alternativeName>
        <fullName evidence="2">Polypeptide deformylase</fullName>
    </alternativeName>
</protein>
<feature type="binding site" evidence="2">
    <location>
        <position position="135"/>
    </location>
    <ligand>
        <name>Fe cation</name>
        <dbReference type="ChEBI" id="CHEBI:24875"/>
    </ligand>
</feature>
<dbReference type="InterPro" id="IPR036821">
    <property type="entry name" value="Peptide_deformylase_sf"/>
</dbReference>
<dbReference type="InterPro" id="IPR023635">
    <property type="entry name" value="Peptide_deformylase"/>
</dbReference>
<proteinExistence type="inferred from homology"/>
<dbReference type="PANTHER" id="PTHR10458">
    <property type="entry name" value="PEPTIDE DEFORMYLASE"/>
    <property type="match status" value="1"/>
</dbReference>
<evidence type="ECO:0000256" key="2">
    <source>
        <dbReference type="HAMAP-Rule" id="MF_00163"/>
    </source>
</evidence>
<dbReference type="PANTHER" id="PTHR10458:SF22">
    <property type="entry name" value="PEPTIDE DEFORMYLASE"/>
    <property type="match status" value="1"/>
</dbReference>
<reference evidence="3 4" key="1">
    <citation type="journal article" date="2016" name="Nat. Commun.">
        <title>Thousands of microbial genomes shed light on interconnected biogeochemical processes in an aquifer system.</title>
        <authorList>
            <person name="Anantharaman K."/>
            <person name="Brown C.T."/>
            <person name="Hug L.A."/>
            <person name="Sharon I."/>
            <person name="Castelle C.J."/>
            <person name="Probst A.J."/>
            <person name="Thomas B.C."/>
            <person name="Singh A."/>
            <person name="Wilkins M.J."/>
            <person name="Karaoz U."/>
            <person name="Brodie E.L."/>
            <person name="Williams K.H."/>
            <person name="Hubbard S.S."/>
            <person name="Banfield J.F."/>
        </authorList>
    </citation>
    <scope>NUCLEOTIDE SEQUENCE [LARGE SCALE GENOMIC DNA]</scope>
</reference>
<dbReference type="HAMAP" id="MF_00163">
    <property type="entry name" value="Pep_deformylase"/>
    <property type="match status" value="1"/>
</dbReference>
<feature type="binding site" evidence="2">
    <location>
        <position position="93"/>
    </location>
    <ligand>
        <name>Fe cation</name>
        <dbReference type="ChEBI" id="CHEBI:24875"/>
    </ligand>
</feature>
<dbReference type="AlphaFoldDB" id="A0A1F7W5E1"/>
<dbReference type="EC" id="3.5.1.88" evidence="2"/>
<comment type="catalytic activity">
    <reaction evidence="2">
        <text>N-terminal N-formyl-L-methionyl-[peptide] + H2O = N-terminal L-methionyl-[peptide] + formate</text>
        <dbReference type="Rhea" id="RHEA:24420"/>
        <dbReference type="Rhea" id="RHEA-COMP:10639"/>
        <dbReference type="Rhea" id="RHEA-COMP:10640"/>
        <dbReference type="ChEBI" id="CHEBI:15377"/>
        <dbReference type="ChEBI" id="CHEBI:15740"/>
        <dbReference type="ChEBI" id="CHEBI:49298"/>
        <dbReference type="ChEBI" id="CHEBI:64731"/>
        <dbReference type="EC" id="3.5.1.88"/>
    </reaction>
</comment>
<comment type="similarity">
    <text evidence="1 2">Belongs to the polypeptide deformylase family.</text>
</comment>
<dbReference type="STRING" id="1802421.A2318_02090"/>
<keyword evidence="2" id="KW-0408">Iron</keyword>
<comment type="caution">
    <text evidence="3">The sequence shown here is derived from an EMBL/GenBank/DDBJ whole genome shotgun (WGS) entry which is preliminary data.</text>
</comment>
<feature type="active site" evidence="2">
    <location>
        <position position="136"/>
    </location>
</feature>
<dbReference type="GO" id="GO:0042586">
    <property type="term" value="F:peptide deformylase activity"/>
    <property type="evidence" value="ECO:0007669"/>
    <property type="project" value="UniProtKB-UniRule"/>
</dbReference>
<name>A0A1F7W5E1_9BACT</name>
<keyword evidence="2" id="KW-0479">Metal-binding</keyword>
<feature type="binding site" evidence="2">
    <location>
        <position position="139"/>
    </location>
    <ligand>
        <name>Fe cation</name>
        <dbReference type="ChEBI" id="CHEBI:24875"/>
    </ligand>
</feature>
<dbReference type="GO" id="GO:0006412">
    <property type="term" value="P:translation"/>
    <property type="evidence" value="ECO:0007669"/>
    <property type="project" value="UniProtKB-UniRule"/>
</dbReference>
<dbReference type="GO" id="GO:0046872">
    <property type="term" value="F:metal ion binding"/>
    <property type="evidence" value="ECO:0007669"/>
    <property type="project" value="UniProtKB-KW"/>
</dbReference>
<comment type="cofactor">
    <cofactor evidence="2">
        <name>Fe(2+)</name>
        <dbReference type="ChEBI" id="CHEBI:29033"/>
    </cofactor>
    <text evidence="2">Binds 1 Fe(2+) ion.</text>
</comment>
<accession>A0A1F7W5E1</accession>
<evidence type="ECO:0000313" key="3">
    <source>
        <dbReference type="EMBL" id="OGL98022.1"/>
    </source>
</evidence>
<keyword evidence="2" id="KW-0378">Hydrolase</keyword>
<gene>
    <name evidence="2" type="primary">def</name>
    <name evidence="3" type="ORF">A2318_02090</name>
</gene>
<dbReference type="Proteomes" id="UP000177331">
    <property type="component" value="Unassembled WGS sequence"/>
</dbReference>
<dbReference type="EMBL" id="MGFD01000032">
    <property type="protein sequence ID" value="OGL98022.1"/>
    <property type="molecule type" value="Genomic_DNA"/>
</dbReference>
<sequence length="158" mass="17511">MTSKTVLTSPNAELRVISSEFPKEEFGTKETAAFTRDLIETMRVENGIGIAAPQVGVHKRVIIVDVGNNKPQAFFNPKITSKSFTKIESEEGCLSVPGVFGIVKRHRSVTVTAQNIKGLNETFRAEGLMAIVFQHEIDHLDGILFIDKVTRYTSHPKL</sequence>
<dbReference type="Gene3D" id="3.90.45.10">
    <property type="entry name" value="Peptide deformylase"/>
    <property type="match status" value="1"/>
</dbReference>
<dbReference type="PRINTS" id="PR01576">
    <property type="entry name" value="PDEFORMYLASE"/>
</dbReference>
<dbReference type="NCBIfam" id="TIGR00079">
    <property type="entry name" value="pept_deformyl"/>
    <property type="match status" value="1"/>
</dbReference>
<evidence type="ECO:0000313" key="4">
    <source>
        <dbReference type="Proteomes" id="UP000177331"/>
    </source>
</evidence>
<dbReference type="CDD" id="cd00487">
    <property type="entry name" value="Pep_deformylase"/>
    <property type="match status" value="1"/>
</dbReference>
<dbReference type="Pfam" id="PF01327">
    <property type="entry name" value="Pep_deformylase"/>
    <property type="match status" value="1"/>
</dbReference>
<dbReference type="SUPFAM" id="SSF56420">
    <property type="entry name" value="Peptide deformylase"/>
    <property type="match status" value="1"/>
</dbReference>
<dbReference type="NCBIfam" id="NF001159">
    <property type="entry name" value="PRK00150.1-3"/>
    <property type="match status" value="1"/>
</dbReference>
<organism evidence="3 4">
    <name type="scientific">Candidatus Uhrbacteria bacterium RIFOXYB2_FULL_45_11</name>
    <dbReference type="NCBI Taxonomy" id="1802421"/>
    <lineage>
        <taxon>Bacteria</taxon>
        <taxon>Candidatus Uhriibacteriota</taxon>
    </lineage>
</organism>
<evidence type="ECO:0000256" key="1">
    <source>
        <dbReference type="ARBA" id="ARBA00010759"/>
    </source>
</evidence>
<comment type="function">
    <text evidence="2">Removes the formyl group from the N-terminal Met of newly synthesized proteins. Requires at least a dipeptide for an efficient rate of reaction. N-terminal L-methionine is a prerequisite for activity but the enzyme has broad specificity at other positions.</text>
</comment>
<dbReference type="PIRSF" id="PIRSF004749">
    <property type="entry name" value="Pep_def"/>
    <property type="match status" value="1"/>
</dbReference>
<keyword evidence="2" id="KW-0648">Protein biosynthesis</keyword>